<dbReference type="Proteomes" id="UP001234989">
    <property type="component" value="Chromosome 7"/>
</dbReference>
<evidence type="ECO:0000313" key="2">
    <source>
        <dbReference type="Proteomes" id="UP001234989"/>
    </source>
</evidence>
<reference evidence="1" key="1">
    <citation type="submission" date="2023-08" db="EMBL/GenBank/DDBJ databases">
        <title>A de novo genome assembly of Solanum verrucosum Schlechtendal, a Mexican diploid species geographically isolated from the other diploid A-genome species in potato relatives.</title>
        <authorList>
            <person name="Hosaka K."/>
        </authorList>
    </citation>
    <scope>NUCLEOTIDE SEQUENCE</scope>
    <source>
        <tissue evidence="1">Young leaves</tissue>
    </source>
</reference>
<dbReference type="EMBL" id="CP133618">
    <property type="protein sequence ID" value="WMV37818.1"/>
    <property type="molecule type" value="Genomic_DNA"/>
</dbReference>
<keyword evidence="2" id="KW-1185">Reference proteome</keyword>
<organism evidence="1 2">
    <name type="scientific">Solanum verrucosum</name>
    <dbReference type="NCBI Taxonomy" id="315347"/>
    <lineage>
        <taxon>Eukaryota</taxon>
        <taxon>Viridiplantae</taxon>
        <taxon>Streptophyta</taxon>
        <taxon>Embryophyta</taxon>
        <taxon>Tracheophyta</taxon>
        <taxon>Spermatophyta</taxon>
        <taxon>Magnoliopsida</taxon>
        <taxon>eudicotyledons</taxon>
        <taxon>Gunneridae</taxon>
        <taxon>Pentapetalae</taxon>
        <taxon>asterids</taxon>
        <taxon>lamiids</taxon>
        <taxon>Solanales</taxon>
        <taxon>Solanaceae</taxon>
        <taxon>Solanoideae</taxon>
        <taxon>Solaneae</taxon>
        <taxon>Solanum</taxon>
    </lineage>
</organism>
<name>A0AAF0ZFT0_SOLVR</name>
<sequence>MFLDSLRGDSLSSSKTDTNVLYHPGKANVVVDALSRLSMGSAAHVEEERKELANDVHRLARLGVLLMNISDDGVTVQNGSESSLVAEVKKRQDSNPILLQLKGAVQ</sequence>
<protein>
    <recommendedName>
        <fullName evidence="3">Pol protein</fullName>
    </recommendedName>
</protein>
<evidence type="ECO:0000313" key="1">
    <source>
        <dbReference type="EMBL" id="WMV37818.1"/>
    </source>
</evidence>
<dbReference type="AlphaFoldDB" id="A0AAF0ZFT0"/>
<accession>A0AAF0ZFT0</accession>
<evidence type="ECO:0008006" key="3">
    <source>
        <dbReference type="Google" id="ProtNLM"/>
    </source>
</evidence>
<proteinExistence type="predicted"/>
<gene>
    <name evidence="1" type="ORF">MTR67_031203</name>
</gene>